<name>A0AAW2VXB3_9LAMI</name>
<proteinExistence type="predicted"/>
<dbReference type="PANTHER" id="PTHR46890">
    <property type="entry name" value="NON-LTR RETROLELEMENT REVERSE TRANSCRIPTASE-LIKE PROTEIN-RELATED"/>
    <property type="match status" value="1"/>
</dbReference>
<organism evidence="1">
    <name type="scientific">Sesamum latifolium</name>
    <dbReference type="NCBI Taxonomy" id="2727402"/>
    <lineage>
        <taxon>Eukaryota</taxon>
        <taxon>Viridiplantae</taxon>
        <taxon>Streptophyta</taxon>
        <taxon>Embryophyta</taxon>
        <taxon>Tracheophyta</taxon>
        <taxon>Spermatophyta</taxon>
        <taxon>Magnoliopsida</taxon>
        <taxon>eudicotyledons</taxon>
        <taxon>Gunneridae</taxon>
        <taxon>Pentapetalae</taxon>
        <taxon>asterids</taxon>
        <taxon>lamiids</taxon>
        <taxon>Lamiales</taxon>
        <taxon>Pedaliaceae</taxon>
        <taxon>Sesamum</taxon>
    </lineage>
</organism>
<sequence length="175" mass="19916">MLSPSAEAIDGILRGMPRKVNNELNEALLQPFTPVEVRCALFQMYLYKSPWPDGMSPVFYQKYWHIVGPDISSFVLDFLNHGRLDSRFNYTYIVIIPKCDSPEIMSHLCPISMCNISYKIVSKMLAKRLKLSLHSIILESQSAFIPGRLISDNVLVAYKLNHYLAHKISAKPTIA</sequence>
<accession>A0AAW2VXB3</accession>
<comment type="caution">
    <text evidence="1">The sequence shown here is derived from an EMBL/GenBank/DDBJ whole genome shotgun (WGS) entry which is preliminary data.</text>
</comment>
<evidence type="ECO:0008006" key="2">
    <source>
        <dbReference type="Google" id="ProtNLM"/>
    </source>
</evidence>
<evidence type="ECO:0000313" key="1">
    <source>
        <dbReference type="EMBL" id="KAL0433565.1"/>
    </source>
</evidence>
<reference evidence="1" key="1">
    <citation type="submission" date="2020-06" db="EMBL/GenBank/DDBJ databases">
        <authorList>
            <person name="Li T."/>
            <person name="Hu X."/>
            <person name="Zhang T."/>
            <person name="Song X."/>
            <person name="Zhang H."/>
            <person name="Dai N."/>
            <person name="Sheng W."/>
            <person name="Hou X."/>
            <person name="Wei L."/>
        </authorList>
    </citation>
    <scope>NUCLEOTIDE SEQUENCE</scope>
    <source>
        <strain evidence="1">KEN1</strain>
        <tissue evidence="1">Leaf</tissue>
    </source>
</reference>
<dbReference type="PANTHER" id="PTHR46890:SF48">
    <property type="entry name" value="RNA-DIRECTED DNA POLYMERASE"/>
    <property type="match status" value="1"/>
</dbReference>
<protein>
    <recommendedName>
        <fullName evidence="2">Reverse transcriptase domain-containing protein</fullName>
    </recommendedName>
</protein>
<reference evidence="1" key="2">
    <citation type="journal article" date="2024" name="Plant">
        <title>Genomic evolution and insights into agronomic trait innovations of Sesamum species.</title>
        <authorList>
            <person name="Miao H."/>
            <person name="Wang L."/>
            <person name="Qu L."/>
            <person name="Liu H."/>
            <person name="Sun Y."/>
            <person name="Le M."/>
            <person name="Wang Q."/>
            <person name="Wei S."/>
            <person name="Zheng Y."/>
            <person name="Lin W."/>
            <person name="Duan Y."/>
            <person name="Cao H."/>
            <person name="Xiong S."/>
            <person name="Wang X."/>
            <person name="Wei L."/>
            <person name="Li C."/>
            <person name="Ma Q."/>
            <person name="Ju M."/>
            <person name="Zhao R."/>
            <person name="Li G."/>
            <person name="Mu C."/>
            <person name="Tian Q."/>
            <person name="Mei H."/>
            <person name="Zhang T."/>
            <person name="Gao T."/>
            <person name="Zhang H."/>
        </authorList>
    </citation>
    <scope>NUCLEOTIDE SEQUENCE</scope>
    <source>
        <strain evidence="1">KEN1</strain>
    </source>
</reference>
<gene>
    <name evidence="1" type="ORF">Slati_2690800</name>
</gene>
<dbReference type="EMBL" id="JACGWN010000009">
    <property type="protein sequence ID" value="KAL0433565.1"/>
    <property type="molecule type" value="Genomic_DNA"/>
</dbReference>
<dbReference type="InterPro" id="IPR052343">
    <property type="entry name" value="Retrotransposon-Effector_Assoc"/>
</dbReference>
<dbReference type="AlphaFoldDB" id="A0AAW2VXB3"/>